<dbReference type="InterPro" id="IPR052556">
    <property type="entry name" value="PolySynth_Transporter"/>
</dbReference>
<evidence type="ECO:0000313" key="6">
    <source>
        <dbReference type="EMBL" id="MBV2128497.1"/>
    </source>
</evidence>
<reference evidence="6 7" key="1">
    <citation type="submission" date="2021-06" db="EMBL/GenBank/DDBJ databases">
        <title>Rheinheimera indica sp. nov., isolated from deep-sea sediment.</title>
        <authorList>
            <person name="Wang Z."/>
            <person name="Zhang X.-Y."/>
        </authorList>
    </citation>
    <scope>NUCLEOTIDE SEQUENCE [LARGE SCALE GENOMIC DNA]</scope>
    <source>
        <strain evidence="6 7">SM2107</strain>
    </source>
</reference>
<comment type="subcellular location">
    <subcellularLocation>
        <location evidence="1">Membrane</location>
        <topology evidence="1">Multi-pass membrane protein</topology>
    </subcellularLocation>
</comment>
<dbReference type="Proteomes" id="UP000704611">
    <property type="component" value="Unassembled WGS sequence"/>
</dbReference>
<evidence type="ECO:0000313" key="7">
    <source>
        <dbReference type="Proteomes" id="UP000704611"/>
    </source>
</evidence>
<dbReference type="EMBL" id="JAHRID010000002">
    <property type="protein sequence ID" value="MBV2128497.1"/>
    <property type="molecule type" value="Genomic_DNA"/>
</dbReference>
<evidence type="ECO:0000256" key="4">
    <source>
        <dbReference type="ARBA" id="ARBA00023136"/>
    </source>
</evidence>
<evidence type="ECO:0000256" key="2">
    <source>
        <dbReference type="ARBA" id="ARBA00022692"/>
    </source>
</evidence>
<feature type="transmembrane region" description="Helical" evidence="5">
    <location>
        <begin position="248"/>
        <end position="272"/>
    </location>
</feature>
<proteinExistence type="predicted"/>
<name>A0ABS6MI63_9GAMM</name>
<feature type="transmembrane region" description="Helical" evidence="5">
    <location>
        <begin position="34"/>
        <end position="54"/>
    </location>
</feature>
<evidence type="ECO:0000256" key="1">
    <source>
        <dbReference type="ARBA" id="ARBA00004141"/>
    </source>
</evidence>
<keyword evidence="4 5" id="KW-0472">Membrane</keyword>
<evidence type="ECO:0000256" key="5">
    <source>
        <dbReference type="SAM" id="Phobius"/>
    </source>
</evidence>
<feature type="transmembrane region" description="Helical" evidence="5">
    <location>
        <begin position="326"/>
        <end position="347"/>
    </location>
</feature>
<keyword evidence="7" id="KW-1185">Reference proteome</keyword>
<keyword evidence="3 5" id="KW-1133">Transmembrane helix</keyword>
<comment type="caution">
    <text evidence="6">The sequence shown here is derived from an EMBL/GenBank/DDBJ whole genome shotgun (WGS) entry which is preliminary data.</text>
</comment>
<dbReference type="InterPro" id="IPR002797">
    <property type="entry name" value="Polysacc_synth"/>
</dbReference>
<dbReference type="Pfam" id="PF01943">
    <property type="entry name" value="Polysacc_synt"/>
    <property type="match status" value="1"/>
</dbReference>
<feature type="transmembrane region" description="Helical" evidence="5">
    <location>
        <begin position="162"/>
        <end position="183"/>
    </location>
</feature>
<dbReference type="PANTHER" id="PTHR43424">
    <property type="entry name" value="LOCUS PUTATIVE PROTEIN 1-RELATED"/>
    <property type="match status" value="1"/>
</dbReference>
<feature type="transmembrane region" description="Helical" evidence="5">
    <location>
        <begin position="66"/>
        <end position="94"/>
    </location>
</feature>
<dbReference type="CDD" id="cd13128">
    <property type="entry name" value="MATE_Wzx_like"/>
    <property type="match status" value="1"/>
</dbReference>
<feature type="transmembrane region" description="Helical" evidence="5">
    <location>
        <begin position="137"/>
        <end position="156"/>
    </location>
</feature>
<sequence length="425" mass="47803">MLGDRLVKLLAAAVLTIFVARVLGASELGVYSIVMAWSAFLVPLTSMGLNNNVIRRMVQQQTGQQAMTLLYSAVTIRLALGLLGGSLMLLGFYLLYPTMFTGNTAFAIPVLFLLQSFFGLLLFEFYLNYQGTFRSVAYLKTVITLLSFSAKLALLYSGFGIASLLMITGIEFLLVGTAQYLMYRYKQQPFMPEEKPWPPYHPRWFSAAQIIPLLKRSSWLWLSAIVTVVYLKIDIVMLGAMAGSEQAGIYAAASRLSELWYVFPATLATRYYPDMLKTYQQGMNPYYLKLRRFALLFFSAGFSIALLMTFAAPWLISLLFGDNFSAAVEVLRIHIWAGCFIFVRYLISQHLVITEQEPLSLMSHGMGALLNIGLNFWLIPTMGIVGAAWATLVSYAFASFFFLFIFASTRTQLWQLITVRKPGHH</sequence>
<organism evidence="6 7">
    <name type="scientific">Arsukibacterium indicum</name>
    <dbReference type="NCBI Taxonomy" id="2848612"/>
    <lineage>
        <taxon>Bacteria</taxon>
        <taxon>Pseudomonadati</taxon>
        <taxon>Pseudomonadota</taxon>
        <taxon>Gammaproteobacteria</taxon>
        <taxon>Chromatiales</taxon>
        <taxon>Chromatiaceae</taxon>
        <taxon>Arsukibacterium</taxon>
    </lineage>
</organism>
<keyword evidence="2 5" id="KW-0812">Transmembrane</keyword>
<feature type="transmembrane region" description="Helical" evidence="5">
    <location>
        <begin position="384"/>
        <end position="407"/>
    </location>
</feature>
<gene>
    <name evidence="6" type="ORF">KQY15_05255</name>
</gene>
<feature type="transmembrane region" description="Helical" evidence="5">
    <location>
        <begin position="293"/>
        <end position="320"/>
    </location>
</feature>
<feature type="transmembrane region" description="Helical" evidence="5">
    <location>
        <begin position="359"/>
        <end position="378"/>
    </location>
</feature>
<feature type="transmembrane region" description="Helical" evidence="5">
    <location>
        <begin position="106"/>
        <end position="125"/>
    </location>
</feature>
<feature type="transmembrane region" description="Helical" evidence="5">
    <location>
        <begin position="219"/>
        <end position="242"/>
    </location>
</feature>
<dbReference type="PANTHER" id="PTHR43424:SF1">
    <property type="entry name" value="LOCUS PUTATIVE PROTEIN 1-RELATED"/>
    <property type="match status" value="1"/>
</dbReference>
<evidence type="ECO:0000256" key="3">
    <source>
        <dbReference type="ARBA" id="ARBA00022989"/>
    </source>
</evidence>
<protein>
    <submittedName>
        <fullName evidence="6">Flippase</fullName>
    </submittedName>
</protein>
<accession>A0ABS6MI63</accession>